<proteinExistence type="predicted"/>
<name>A0ABZ2GG03_9BURK</name>
<evidence type="ECO:0000313" key="1">
    <source>
        <dbReference type="EMBL" id="WWO44559.1"/>
    </source>
</evidence>
<reference evidence="1 2" key="1">
    <citation type="submission" date="2024-01" db="EMBL/GenBank/DDBJ databases">
        <title>Draft genome sequences of nine bacterial species from freshwater ponds near Washington, DC.</title>
        <authorList>
            <person name="Pavloudi C."/>
            <person name="Oliver L."/>
            <person name="Slattery K."/>
            <person name="Lissner G."/>
            <person name="Saw J.H."/>
        </authorList>
    </citation>
    <scope>NUCLEOTIDE SEQUENCE [LARGE SCALE GENOMIC DNA]</scope>
    <source>
        <strain evidence="2">TB1-E2</strain>
    </source>
</reference>
<organism evidence="1 2">
    <name type="scientific">Janthinobacterium aestuarii</name>
    <dbReference type="NCBI Taxonomy" id="2985511"/>
    <lineage>
        <taxon>Bacteria</taxon>
        <taxon>Pseudomonadati</taxon>
        <taxon>Pseudomonadota</taxon>
        <taxon>Betaproteobacteria</taxon>
        <taxon>Burkholderiales</taxon>
        <taxon>Oxalobacteraceae</taxon>
        <taxon>Janthinobacterium</taxon>
    </lineage>
</organism>
<sequence length="135" mass="14274">MSAISRTPGLLTLGKFASAHGGPLMEYANGSAQQQVFAAMPMEGFDHQANAQRLVACWNALDGLSDEALDGGWNARSMSAYAKGLEEKLAAARVLLAEVVRPHDDHVKAVQASGEQPTVNPLAIRIHDLLKGGPT</sequence>
<dbReference type="EMBL" id="CP142523">
    <property type="protein sequence ID" value="WWO44559.1"/>
    <property type="molecule type" value="Genomic_DNA"/>
</dbReference>
<protein>
    <submittedName>
        <fullName evidence="1">Uncharacterized protein</fullName>
    </submittedName>
</protein>
<dbReference type="Proteomes" id="UP001373909">
    <property type="component" value="Chromosome"/>
</dbReference>
<keyword evidence="2" id="KW-1185">Reference proteome</keyword>
<gene>
    <name evidence="1" type="ORF">OPV09_17730</name>
</gene>
<evidence type="ECO:0000313" key="2">
    <source>
        <dbReference type="Proteomes" id="UP001373909"/>
    </source>
</evidence>
<accession>A0ABZ2GG03</accession>
<dbReference type="RefSeq" id="WP_338678968.1">
    <property type="nucleotide sequence ID" value="NZ_CP142523.1"/>
</dbReference>